<accession>A0ABR4PUI6</accession>
<evidence type="ECO:0000313" key="3">
    <source>
        <dbReference type="Proteomes" id="UP001629113"/>
    </source>
</evidence>
<gene>
    <name evidence="2" type="ORF">PVAG01_00326</name>
</gene>
<name>A0ABR4PUI6_9HELO</name>
<proteinExistence type="predicted"/>
<dbReference type="Proteomes" id="UP001629113">
    <property type="component" value="Unassembled WGS sequence"/>
</dbReference>
<evidence type="ECO:0000256" key="1">
    <source>
        <dbReference type="SAM" id="Phobius"/>
    </source>
</evidence>
<feature type="transmembrane region" description="Helical" evidence="1">
    <location>
        <begin position="7"/>
        <end position="27"/>
    </location>
</feature>
<organism evidence="2 3">
    <name type="scientific">Phlyctema vagabunda</name>
    <dbReference type="NCBI Taxonomy" id="108571"/>
    <lineage>
        <taxon>Eukaryota</taxon>
        <taxon>Fungi</taxon>
        <taxon>Dikarya</taxon>
        <taxon>Ascomycota</taxon>
        <taxon>Pezizomycotina</taxon>
        <taxon>Leotiomycetes</taxon>
        <taxon>Helotiales</taxon>
        <taxon>Dermateaceae</taxon>
        <taxon>Phlyctema</taxon>
    </lineage>
</organism>
<evidence type="ECO:0000313" key="2">
    <source>
        <dbReference type="EMBL" id="KAL3426817.1"/>
    </source>
</evidence>
<dbReference type="EMBL" id="JBFCZG010000001">
    <property type="protein sequence ID" value="KAL3426817.1"/>
    <property type="molecule type" value="Genomic_DNA"/>
</dbReference>
<dbReference type="PANTHER" id="PTHR40135">
    <property type="entry name" value="MITOCHONDRIAL PHOSPHATE CARRIER PROTEIN"/>
    <property type="match status" value="1"/>
</dbReference>
<sequence length="74" mass="8398">MPIVRRFSLTNCAIGTTALLFQIFVLYPWHKQLDDDFAQLRLQNERVLALLGEREAKLSPTLSQVRAVEAAKGK</sequence>
<reference evidence="2 3" key="1">
    <citation type="submission" date="2024-06" db="EMBL/GenBank/DDBJ databases">
        <title>Complete genome of Phlyctema vagabunda strain 19-DSS-EL-015.</title>
        <authorList>
            <person name="Fiorenzani C."/>
        </authorList>
    </citation>
    <scope>NUCLEOTIDE SEQUENCE [LARGE SCALE GENOMIC DNA]</scope>
    <source>
        <strain evidence="2 3">19-DSS-EL-015</strain>
    </source>
</reference>
<keyword evidence="1" id="KW-1133">Transmembrane helix</keyword>
<keyword evidence="1" id="KW-0472">Membrane</keyword>
<keyword evidence="1" id="KW-0812">Transmembrane</keyword>
<protein>
    <submittedName>
        <fullName evidence="2">Uncharacterized protein</fullName>
    </submittedName>
</protein>
<comment type="caution">
    <text evidence="2">The sequence shown here is derived from an EMBL/GenBank/DDBJ whole genome shotgun (WGS) entry which is preliminary data.</text>
</comment>
<dbReference type="PANTHER" id="PTHR40135:SF1">
    <property type="entry name" value="MITOCHONDRIAL PHOSPHATE CARRIER PROTEIN"/>
    <property type="match status" value="1"/>
</dbReference>
<keyword evidence="3" id="KW-1185">Reference proteome</keyword>